<dbReference type="GO" id="GO:0000155">
    <property type="term" value="F:phosphorelay sensor kinase activity"/>
    <property type="evidence" value="ECO:0007669"/>
    <property type="project" value="InterPro"/>
</dbReference>
<evidence type="ECO:0000313" key="18">
    <source>
        <dbReference type="Proteomes" id="UP000677305"/>
    </source>
</evidence>
<dbReference type="InterPro" id="IPR005467">
    <property type="entry name" value="His_kinase_dom"/>
</dbReference>
<dbReference type="InterPro" id="IPR036890">
    <property type="entry name" value="HATPase_C_sf"/>
</dbReference>
<dbReference type="EC" id="2.7.13.3" evidence="3"/>
<dbReference type="AlphaFoldDB" id="A0A8J8MB45"/>
<dbReference type="GO" id="GO:0005886">
    <property type="term" value="C:plasma membrane"/>
    <property type="evidence" value="ECO:0007669"/>
    <property type="project" value="UniProtKB-SubCell"/>
</dbReference>
<evidence type="ECO:0000256" key="2">
    <source>
        <dbReference type="ARBA" id="ARBA00004651"/>
    </source>
</evidence>
<evidence type="ECO:0000256" key="1">
    <source>
        <dbReference type="ARBA" id="ARBA00000085"/>
    </source>
</evidence>
<protein>
    <recommendedName>
        <fullName evidence="3">histidine kinase</fullName>
        <ecNumber evidence="3">2.7.13.3</ecNumber>
    </recommendedName>
</protein>
<evidence type="ECO:0000259" key="15">
    <source>
        <dbReference type="PROSITE" id="PS50109"/>
    </source>
</evidence>
<dbReference type="PRINTS" id="PR00344">
    <property type="entry name" value="BCTRLSENSOR"/>
</dbReference>
<dbReference type="Proteomes" id="UP000677305">
    <property type="component" value="Chromosome"/>
</dbReference>
<evidence type="ECO:0000256" key="13">
    <source>
        <dbReference type="ARBA" id="ARBA00023136"/>
    </source>
</evidence>
<keyword evidence="12" id="KW-0902">Two-component regulatory system</keyword>
<evidence type="ECO:0000256" key="9">
    <source>
        <dbReference type="ARBA" id="ARBA00022777"/>
    </source>
</evidence>
<dbReference type="GO" id="GO:0005524">
    <property type="term" value="F:ATP binding"/>
    <property type="evidence" value="ECO:0007669"/>
    <property type="project" value="UniProtKB-KW"/>
</dbReference>
<reference evidence="17 18" key="1">
    <citation type="submission" date="2020-07" db="EMBL/GenBank/DDBJ databases">
        <title>Vallitalea guaymasensis genome.</title>
        <authorList>
            <person name="Postec A."/>
        </authorList>
    </citation>
    <scope>NUCLEOTIDE SEQUENCE [LARGE SCALE GENOMIC DNA]</scope>
    <source>
        <strain evidence="17 18">Ra1766G1</strain>
    </source>
</reference>
<dbReference type="InterPro" id="IPR003660">
    <property type="entry name" value="HAMP_dom"/>
</dbReference>
<dbReference type="Gene3D" id="1.10.287.130">
    <property type="match status" value="1"/>
</dbReference>
<dbReference type="Gene3D" id="3.30.565.10">
    <property type="entry name" value="Histidine kinase-like ATPase, C-terminal domain"/>
    <property type="match status" value="1"/>
</dbReference>
<gene>
    <name evidence="17" type="ORF">HYG85_12060</name>
</gene>
<dbReference type="InterPro" id="IPR004358">
    <property type="entry name" value="Sig_transdc_His_kin-like_C"/>
</dbReference>
<evidence type="ECO:0000256" key="7">
    <source>
        <dbReference type="ARBA" id="ARBA00022692"/>
    </source>
</evidence>
<dbReference type="PANTHER" id="PTHR45528">
    <property type="entry name" value="SENSOR HISTIDINE KINASE CPXA"/>
    <property type="match status" value="1"/>
</dbReference>
<comment type="subcellular location">
    <subcellularLocation>
        <location evidence="2">Cell membrane</location>
        <topology evidence="2">Multi-pass membrane protein</topology>
    </subcellularLocation>
</comment>
<dbReference type="RefSeq" id="WP_212693621.1">
    <property type="nucleotide sequence ID" value="NZ_CP058561.1"/>
</dbReference>
<evidence type="ECO:0000256" key="10">
    <source>
        <dbReference type="ARBA" id="ARBA00022840"/>
    </source>
</evidence>
<keyword evidence="5" id="KW-0597">Phosphoprotein</keyword>
<evidence type="ECO:0000256" key="6">
    <source>
        <dbReference type="ARBA" id="ARBA00022679"/>
    </source>
</evidence>
<evidence type="ECO:0000256" key="12">
    <source>
        <dbReference type="ARBA" id="ARBA00023012"/>
    </source>
</evidence>
<keyword evidence="11 14" id="KW-1133">Transmembrane helix</keyword>
<evidence type="ECO:0000313" key="17">
    <source>
        <dbReference type="EMBL" id="QUH29599.1"/>
    </source>
</evidence>
<dbReference type="InterPro" id="IPR003594">
    <property type="entry name" value="HATPase_dom"/>
</dbReference>
<name>A0A8J8MB45_9FIRM</name>
<sequence length="418" mass="48271">MIRYFKKEPFIYNISKISLGLMGAIMIVFYLISSNMVEQLHRQQILDDYNIIGGLATLVPDKEKEIANIFLEGKNDQYIMAGKKLLNKYGYTQDMDISYSKDFYAKAKKMMTYNMIMLILIFIIILFYFSKSIIYIMKKIELFSRGIDKVMDGDYSVHLATNNEGIVDRIGHQFNLMTRRLELSIEEIKNSREQIKSIVTDISHQFKTPLSSIKLFNSLMLEDEVDKENQVKFLERSKEEIIKLEWLINSLVHISRLEAGMIQLKRENRDIKKTVLDAINGIYLSAGEKGININIEQLINVDINHDKKWTKEAIFNLLENAVKYTEDGGSITVNMERLETSVKIVIKDTGIGISPKEQFKVFDRFYRGESEEVQKKEGSGVGLYLTKRIIEEQGGTVTVRSTLNKGTTFCILFFLTDL</sequence>
<feature type="transmembrane region" description="Helical" evidence="14">
    <location>
        <begin position="110"/>
        <end position="129"/>
    </location>
</feature>
<feature type="domain" description="HAMP" evidence="16">
    <location>
        <begin position="134"/>
        <end position="186"/>
    </location>
</feature>
<evidence type="ECO:0000256" key="8">
    <source>
        <dbReference type="ARBA" id="ARBA00022741"/>
    </source>
</evidence>
<accession>A0A8J8MB45</accession>
<dbReference type="SUPFAM" id="SSF55874">
    <property type="entry name" value="ATPase domain of HSP90 chaperone/DNA topoisomerase II/histidine kinase"/>
    <property type="match status" value="1"/>
</dbReference>
<keyword evidence="7 14" id="KW-0812">Transmembrane</keyword>
<keyword evidence="13 14" id="KW-0472">Membrane</keyword>
<evidence type="ECO:0000256" key="14">
    <source>
        <dbReference type="SAM" id="Phobius"/>
    </source>
</evidence>
<dbReference type="SUPFAM" id="SSF47384">
    <property type="entry name" value="Homodimeric domain of signal transducing histidine kinase"/>
    <property type="match status" value="1"/>
</dbReference>
<dbReference type="SMART" id="SM00388">
    <property type="entry name" value="HisKA"/>
    <property type="match status" value="1"/>
</dbReference>
<dbReference type="Pfam" id="PF02518">
    <property type="entry name" value="HATPase_c"/>
    <property type="match status" value="1"/>
</dbReference>
<comment type="catalytic activity">
    <reaction evidence="1">
        <text>ATP + protein L-histidine = ADP + protein N-phospho-L-histidine.</text>
        <dbReference type="EC" id="2.7.13.3"/>
    </reaction>
</comment>
<feature type="transmembrane region" description="Helical" evidence="14">
    <location>
        <begin position="12"/>
        <end position="32"/>
    </location>
</feature>
<keyword evidence="4" id="KW-1003">Cell membrane</keyword>
<feature type="domain" description="Histidine kinase" evidence="15">
    <location>
        <begin position="201"/>
        <end position="417"/>
    </location>
</feature>
<evidence type="ECO:0000256" key="3">
    <source>
        <dbReference type="ARBA" id="ARBA00012438"/>
    </source>
</evidence>
<dbReference type="CDD" id="cd00082">
    <property type="entry name" value="HisKA"/>
    <property type="match status" value="1"/>
</dbReference>
<dbReference type="Pfam" id="PF00512">
    <property type="entry name" value="HisKA"/>
    <property type="match status" value="1"/>
</dbReference>
<dbReference type="EMBL" id="CP058561">
    <property type="protein sequence ID" value="QUH29599.1"/>
    <property type="molecule type" value="Genomic_DNA"/>
</dbReference>
<keyword evidence="10" id="KW-0067">ATP-binding</keyword>
<dbReference type="FunFam" id="3.30.565.10:FF:000006">
    <property type="entry name" value="Sensor histidine kinase WalK"/>
    <property type="match status" value="1"/>
</dbReference>
<dbReference type="Gene3D" id="6.10.340.10">
    <property type="match status" value="1"/>
</dbReference>
<evidence type="ECO:0000256" key="5">
    <source>
        <dbReference type="ARBA" id="ARBA00022553"/>
    </source>
</evidence>
<dbReference type="SMART" id="SM00387">
    <property type="entry name" value="HATPase_c"/>
    <property type="match status" value="1"/>
</dbReference>
<keyword evidence="8" id="KW-0547">Nucleotide-binding</keyword>
<dbReference type="InterPro" id="IPR036097">
    <property type="entry name" value="HisK_dim/P_sf"/>
</dbReference>
<proteinExistence type="predicted"/>
<dbReference type="PROSITE" id="PS50885">
    <property type="entry name" value="HAMP"/>
    <property type="match status" value="1"/>
</dbReference>
<keyword evidence="9 17" id="KW-0418">Kinase</keyword>
<keyword evidence="18" id="KW-1185">Reference proteome</keyword>
<evidence type="ECO:0000259" key="16">
    <source>
        <dbReference type="PROSITE" id="PS50885"/>
    </source>
</evidence>
<dbReference type="InterPro" id="IPR050398">
    <property type="entry name" value="HssS/ArlS-like"/>
</dbReference>
<dbReference type="InterPro" id="IPR003661">
    <property type="entry name" value="HisK_dim/P_dom"/>
</dbReference>
<keyword evidence="6" id="KW-0808">Transferase</keyword>
<dbReference type="KEGG" id="vgu:HYG85_12060"/>
<dbReference type="PANTHER" id="PTHR45528:SF1">
    <property type="entry name" value="SENSOR HISTIDINE KINASE CPXA"/>
    <property type="match status" value="1"/>
</dbReference>
<evidence type="ECO:0000256" key="11">
    <source>
        <dbReference type="ARBA" id="ARBA00022989"/>
    </source>
</evidence>
<dbReference type="PROSITE" id="PS50109">
    <property type="entry name" value="HIS_KIN"/>
    <property type="match status" value="1"/>
</dbReference>
<organism evidence="17 18">
    <name type="scientific">Vallitalea guaymasensis</name>
    <dbReference type="NCBI Taxonomy" id="1185412"/>
    <lineage>
        <taxon>Bacteria</taxon>
        <taxon>Bacillati</taxon>
        <taxon>Bacillota</taxon>
        <taxon>Clostridia</taxon>
        <taxon>Lachnospirales</taxon>
        <taxon>Vallitaleaceae</taxon>
        <taxon>Vallitalea</taxon>
    </lineage>
</organism>
<evidence type="ECO:0000256" key="4">
    <source>
        <dbReference type="ARBA" id="ARBA00022475"/>
    </source>
</evidence>